<name>A0A6G1GP55_9PEZI</name>
<feature type="region of interest" description="Disordered" evidence="1">
    <location>
        <begin position="44"/>
        <end position="69"/>
    </location>
</feature>
<proteinExistence type="predicted"/>
<dbReference type="Proteomes" id="UP000800041">
    <property type="component" value="Unassembled WGS sequence"/>
</dbReference>
<evidence type="ECO:0000256" key="1">
    <source>
        <dbReference type="SAM" id="MobiDB-lite"/>
    </source>
</evidence>
<protein>
    <submittedName>
        <fullName evidence="2">Uncharacterized protein</fullName>
    </submittedName>
</protein>
<dbReference type="AlphaFoldDB" id="A0A6G1GP55"/>
<gene>
    <name evidence="2" type="ORF">K402DRAFT_424468</name>
</gene>
<reference evidence="2" key="1">
    <citation type="journal article" date="2020" name="Stud. Mycol.">
        <title>101 Dothideomycetes genomes: a test case for predicting lifestyles and emergence of pathogens.</title>
        <authorList>
            <person name="Haridas S."/>
            <person name="Albert R."/>
            <person name="Binder M."/>
            <person name="Bloem J."/>
            <person name="Labutti K."/>
            <person name="Salamov A."/>
            <person name="Andreopoulos B."/>
            <person name="Baker S."/>
            <person name="Barry K."/>
            <person name="Bills G."/>
            <person name="Bluhm B."/>
            <person name="Cannon C."/>
            <person name="Castanera R."/>
            <person name="Culley D."/>
            <person name="Daum C."/>
            <person name="Ezra D."/>
            <person name="Gonzalez J."/>
            <person name="Henrissat B."/>
            <person name="Kuo A."/>
            <person name="Liang C."/>
            <person name="Lipzen A."/>
            <person name="Lutzoni F."/>
            <person name="Magnuson J."/>
            <person name="Mondo S."/>
            <person name="Nolan M."/>
            <person name="Ohm R."/>
            <person name="Pangilinan J."/>
            <person name="Park H.-J."/>
            <person name="Ramirez L."/>
            <person name="Alfaro M."/>
            <person name="Sun H."/>
            <person name="Tritt A."/>
            <person name="Yoshinaga Y."/>
            <person name="Zwiers L.-H."/>
            <person name="Turgeon B."/>
            <person name="Goodwin S."/>
            <person name="Spatafora J."/>
            <person name="Crous P."/>
            <person name="Grigoriev I."/>
        </authorList>
    </citation>
    <scope>NUCLEOTIDE SEQUENCE</scope>
    <source>
        <strain evidence="2">CBS 113979</strain>
    </source>
</reference>
<organism evidence="2 3">
    <name type="scientific">Aulographum hederae CBS 113979</name>
    <dbReference type="NCBI Taxonomy" id="1176131"/>
    <lineage>
        <taxon>Eukaryota</taxon>
        <taxon>Fungi</taxon>
        <taxon>Dikarya</taxon>
        <taxon>Ascomycota</taxon>
        <taxon>Pezizomycotina</taxon>
        <taxon>Dothideomycetes</taxon>
        <taxon>Pleosporomycetidae</taxon>
        <taxon>Aulographales</taxon>
        <taxon>Aulographaceae</taxon>
    </lineage>
</organism>
<evidence type="ECO:0000313" key="2">
    <source>
        <dbReference type="EMBL" id="KAF1982537.1"/>
    </source>
</evidence>
<feature type="compositionally biased region" description="Basic and acidic residues" evidence="1">
    <location>
        <begin position="44"/>
        <end position="63"/>
    </location>
</feature>
<evidence type="ECO:0000313" key="3">
    <source>
        <dbReference type="Proteomes" id="UP000800041"/>
    </source>
</evidence>
<dbReference type="EMBL" id="ML977183">
    <property type="protein sequence ID" value="KAF1982537.1"/>
    <property type="molecule type" value="Genomic_DNA"/>
</dbReference>
<accession>A0A6G1GP55</accession>
<sequence>MLRENAPGEGLDELRRMVIEAAKETRPVVKIVQMKSPDTIVEAARELEKEVREQEQEQERDQEQEQEQE</sequence>
<keyword evidence="3" id="KW-1185">Reference proteome</keyword>